<reference evidence="4 5" key="1">
    <citation type="submission" date="2024-09" db="EMBL/GenBank/DDBJ databases">
        <title>Rethinking Asexuality: The Enigmatic Case of Functional Sexual Genes in Lepraria (Stereocaulaceae).</title>
        <authorList>
            <person name="Doellman M."/>
            <person name="Sun Y."/>
            <person name="Barcenas-Pena A."/>
            <person name="Lumbsch H.T."/>
            <person name="Grewe F."/>
        </authorList>
    </citation>
    <scope>NUCLEOTIDE SEQUENCE [LARGE SCALE GENOMIC DNA]</scope>
    <source>
        <strain evidence="4 5">Mercado 3170</strain>
    </source>
</reference>
<keyword evidence="5" id="KW-1185">Reference proteome</keyword>
<accession>A0ABR4ATA3</accession>
<evidence type="ECO:0000313" key="4">
    <source>
        <dbReference type="EMBL" id="KAL2048092.1"/>
    </source>
</evidence>
<evidence type="ECO:0000313" key="5">
    <source>
        <dbReference type="Proteomes" id="UP001590950"/>
    </source>
</evidence>
<dbReference type="Pfam" id="PF01425">
    <property type="entry name" value="Amidase"/>
    <property type="match status" value="1"/>
</dbReference>
<evidence type="ECO:0000256" key="2">
    <source>
        <dbReference type="ARBA" id="ARBA00022801"/>
    </source>
</evidence>
<name>A0ABR4ATA3_9LECA</name>
<comment type="similarity">
    <text evidence="1">Belongs to the amidase family.</text>
</comment>
<feature type="domain" description="Amidase" evidence="3">
    <location>
        <begin position="74"/>
        <end position="542"/>
    </location>
</feature>
<dbReference type="SUPFAM" id="SSF75304">
    <property type="entry name" value="Amidase signature (AS) enzymes"/>
    <property type="match status" value="1"/>
</dbReference>
<evidence type="ECO:0000256" key="1">
    <source>
        <dbReference type="ARBA" id="ARBA00009199"/>
    </source>
</evidence>
<dbReference type="Gene3D" id="3.90.1300.10">
    <property type="entry name" value="Amidase signature (AS) domain"/>
    <property type="match status" value="1"/>
</dbReference>
<gene>
    <name evidence="4" type="ORF">N7G274_000003</name>
</gene>
<organism evidence="4 5">
    <name type="scientific">Stereocaulon virgatum</name>
    <dbReference type="NCBI Taxonomy" id="373712"/>
    <lineage>
        <taxon>Eukaryota</taxon>
        <taxon>Fungi</taxon>
        <taxon>Dikarya</taxon>
        <taxon>Ascomycota</taxon>
        <taxon>Pezizomycotina</taxon>
        <taxon>Lecanoromycetes</taxon>
        <taxon>OSLEUM clade</taxon>
        <taxon>Lecanoromycetidae</taxon>
        <taxon>Lecanorales</taxon>
        <taxon>Lecanorineae</taxon>
        <taxon>Stereocaulaceae</taxon>
        <taxon>Stereocaulon</taxon>
    </lineage>
</organism>
<dbReference type="PANTHER" id="PTHR46072:SF2">
    <property type="entry name" value="AMIDASE (EUROFUNG)"/>
    <property type="match status" value="1"/>
</dbReference>
<dbReference type="InterPro" id="IPR023631">
    <property type="entry name" value="Amidase_dom"/>
</dbReference>
<sequence>MIWQSIASAKNASLIDLIPPRWRIKLSDVPPISRLRDFGGYICRFLNPQELEITNASSNAILAHIRSGEWGAADVTRAFCHRAAVAHQLTHCLSEVRFLDAENDAKALDEHLLQTGQPVGPLHGLPISLKDRFNIEGLESACGYVSWLGVRKDEASEGVLVKRLRRMGAIFFVKTNVPMSMLMGETSNNIIGSTINPYNRYLSAGGASGGEGALLALRGAPQGWGSDIAGSIRIPCAFNNLFGLRPSFGRLPASGMATSLPGLPTAGSVVGPMAADINALELAMKSVLDTSPWQDDVDVVEMPWRIEKLQSIRNRTSRRGERDGKLVFAVLDCDGHVRPHPPVQRGMRLVAKALLQQGYDVVEWSPPSHTEAVQILFEILGSTAGKEVRRAIDSSGEPPVSQLRGWYDNDDVEPSSSEDFWDLCDRRDRYRVEYNKYWISTREKNISKRQVDGVIMPVAPTAAVEEGTFTYYNYSAIVNFLDYTSGSFPVTFADRSLDLEAPDYVPIGPADEANWRAYQKDLFDGAPVGLQVMGKRFEEEKVIGLMEAISAALENYQPTI</sequence>
<dbReference type="PANTHER" id="PTHR46072">
    <property type="entry name" value="AMIDASE-RELATED-RELATED"/>
    <property type="match status" value="1"/>
</dbReference>
<dbReference type="PIRSF" id="PIRSF001221">
    <property type="entry name" value="Amidase_fungi"/>
    <property type="match status" value="1"/>
</dbReference>
<dbReference type="InterPro" id="IPR036928">
    <property type="entry name" value="AS_sf"/>
</dbReference>
<dbReference type="Proteomes" id="UP001590950">
    <property type="component" value="Unassembled WGS sequence"/>
</dbReference>
<proteinExistence type="inferred from homology"/>
<comment type="caution">
    <text evidence="4">The sequence shown here is derived from an EMBL/GenBank/DDBJ whole genome shotgun (WGS) entry which is preliminary data.</text>
</comment>
<protein>
    <recommendedName>
        <fullName evidence="3">Amidase domain-containing protein</fullName>
    </recommendedName>
</protein>
<keyword evidence="2" id="KW-0378">Hydrolase</keyword>
<dbReference type="EMBL" id="JBEFKJ010000001">
    <property type="protein sequence ID" value="KAL2048092.1"/>
    <property type="molecule type" value="Genomic_DNA"/>
</dbReference>
<evidence type="ECO:0000259" key="3">
    <source>
        <dbReference type="Pfam" id="PF01425"/>
    </source>
</evidence>